<feature type="compositionally biased region" description="Polar residues" evidence="2">
    <location>
        <begin position="60"/>
        <end position="76"/>
    </location>
</feature>
<evidence type="ECO:0000313" key="3">
    <source>
        <dbReference type="EMBL" id="KAF3214941.1"/>
    </source>
</evidence>
<comment type="caution">
    <text evidence="3">The sequence shown here is derived from an EMBL/GenBank/DDBJ whole genome shotgun (WGS) entry which is preliminary data.</text>
</comment>
<comment type="similarity">
    <text evidence="1">Belongs to the sorting nexin family.</text>
</comment>
<feature type="compositionally biased region" description="Basic and acidic residues" evidence="2">
    <location>
        <begin position="998"/>
        <end position="1015"/>
    </location>
</feature>
<feature type="compositionally biased region" description="Low complexity" evidence="2">
    <location>
        <begin position="568"/>
        <end position="584"/>
    </location>
</feature>
<gene>
    <name evidence="3" type="ORF">TWF191_009631</name>
</gene>
<feature type="compositionally biased region" description="Polar residues" evidence="2">
    <location>
        <begin position="534"/>
        <end position="546"/>
    </location>
</feature>
<proteinExistence type="inferred from homology"/>
<dbReference type="InterPro" id="IPR003114">
    <property type="entry name" value="Phox_assoc"/>
</dbReference>
<evidence type="ECO:0000313" key="4">
    <source>
        <dbReference type="Proteomes" id="UP000483672"/>
    </source>
</evidence>
<feature type="region of interest" description="Disordered" evidence="2">
    <location>
        <begin position="996"/>
        <end position="1015"/>
    </location>
</feature>
<evidence type="ECO:0000256" key="1">
    <source>
        <dbReference type="ARBA" id="ARBA00010883"/>
    </source>
</evidence>
<sequence>MPLATSEASGSPPVLSTLSTAAEYSLPAQALNQDEELDSTPRPEPELSSLLPPGPVIGSTDATAPTESTSDGKITTPNLETKLQSEDQVQPLLDRLLSAISGASETTLIAGLSVIALVMSTVFGRIGLLLVGTFLGAMLHAALQNQNGLLDVVKSLAKSKDSIPTEKESGDSTKEQKAQEDNIVADFSSLNPKVGSALDELCNAVVKDCINSWYMPLIPDDSSFPATCHHYLAQTFLRFSKHMNNKRPADVFFWSVINISGTMTTFMQDLSRALSVNRELKAGVQAYTSANPKSDLAELVHRGQQDKKLRELSSDILQQFAPRDLKSSEPVALFLKNIVRSVILWNMVEKFSDPDFINEWIIHFLEQKESAGPTKEGVGAVLQAFDRSVAGAAQGGLPKVSTVIPQESKSATQSPTTRKENFRPAQTQTNGINGTNGIKNTNGTNGVNSTNGTNATNSPSAERPSRVLPLEVIRNGNISNRSENDFEGRKSLEMRSASQNQSPVDSPPRSPIEVPTKRASSSASSHASVSELSMTPQKTSSESSRSGIYPSQAVEQTKASPGLGLLNGRVTVVDTGPTPDPTRTLRSKPKNQFMIQLEPLASAGRIVMRTYQDFENLHNTLFSVARISGCEKYMMAFSEEGLPTWRNRSIDEVVAMLEFYLRMALSEEPLVKTEALYKFFEKDEDKREREKQLKQEIPATPWRSSTSLENMGKNLLGSITKAPQSASEGGKAFFGGIKKALTSQTLAQSPSDRTENRPFGFISNNASRAASRARLNEENPETVIPPQDDSLAEPPTENRGRFSIQLTRRTTNPPLPPRRSASVAARSSNLSTVNGSDDEDTLAQSTPSLLERDLALESENITMTFEEPLPQELDGISLPPPPSEIDNYDMKSEHEDPGYMPHIPPAAIFEGITETETQYVLEIMFSIINELYGLSTAWMIRRSFLNIAKSVILRPGNSQLAGMRNMIQSDVLEANTKPEVIADYIRQVRKNALPTPAEAKKWEQTKKPRTDEEKEELRQRARVLLSESLPQGLTALLGVNQTKEAMYQLFDALQERDIARGLWTAILCGTMKFVCQ</sequence>
<feature type="region of interest" description="Disordered" evidence="2">
    <location>
        <begin position="400"/>
        <end position="586"/>
    </location>
</feature>
<dbReference type="CDD" id="cd06093">
    <property type="entry name" value="PX_domain"/>
    <property type="match status" value="1"/>
</dbReference>
<feature type="region of interest" description="Disordered" evidence="2">
    <location>
        <begin position="743"/>
        <end position="844"/>
    </location>
</feature>
<dbReference type="Pfam" id="PF08628">
    <property type="entry name" value="Nexin_C"/>
    <property type="match status" value="1"/>
</dbReference>
<feature type="compositionally biased region" description="Low complexity" evidence="2">
    <location>
        <begin position="763"/>
        <end position="773"/>
    </location>
</feature>
<dbReference type="SMART" id="SM00313">
    <property type="entry name" value="PXA"/>
    <property type="match status" value="1"/>
</dbReference>
<dbReference type="SUPFAM" id="SSF64268">
    <property type="entry name" value="PX domain"/>
    <property type="match status" value="1"/>
</dbReference>
<dbReference type="Proteomes" id="UP000483672">
    <property type="component" value="Unassembled WGS sequence"/>
</dbReference>
<dbReference type="EMBL" id="WIPF01000070">
    <property type="protein sequence ID" value="KAF3214941.1"/>
    <property type="molecule type" value="Genomic_DNA"/>
</dbReference>
<protein>
    <submittedName>
        <fullName evidence="3">Uncharacterized protein</fullName>
    </submittedName>
</protein>
<dbReference type="PANTHER" id="PTHR22775:SF47">
    <property type="entry name" value="MEIOTICALLY UP-REGULATED GENE 122 PROTEIN"/>
    <property type="match status" value="1"/>
</dbReference>
<dbReference type="Pfam" id="PF02194">
    <property type="entry name" value="PXA"/>
    <property type="match status" value="1"/>
</dbReference>
<reference evidence="3 4" key="1">
    <citation type="submission" date="2019-06" db="EMBL/GenBank/DDBJ databases">
        <authorList>
            <person name="Palmer J.M."/>
        </authorList>
    </citation>
    <scope>NUCLEOTIDE SEQUENCE [LARGE SCALE GENOMIC DNA]</scope>
    <source>
        <strain evidence="3 4">TWF191</strain>
    </source>
</reference>
<accession>A0A6G1MA44</accession>
<dbReference type="AlphaFoldDB" id="A0A6G1MA44"/>
<feature type="compositionally biased region" description="Low complexity" evidence="2">
    <location>
        <begin position="426"/>
        <end position="457"/>
    </location>
</feature>
<evidence type="ECO:0000256" key="2">
    <source>
        <dbReference type="SAM" id="MobiDB-lite"/>
    </source>
</evidence>
<dbReference type="InterPro" id="IPR013937">
    <property type="entry name" value="Sorting_nexin_C"/>
</dbReference>
<name>A0A6G1MA44_ORBOL</name>
<feature type="compositionally biased region" description="Polar residues" evidence="2">
    <location>
        <begin position="403"/>
        <end position="416"/>
    </location>
</feature>
<dbReference type="GO" id="GO:0035091">
    <property type="term" value="F:phosphatidylinositol binding"/>
    <property type="evidence" value="ECO:0007669"/>
    <property type="project" value="InterPro"/>
</dbReference>
<feature type="compositionally biased region" description="Low complexity" evidence="2">
    <location>
        <begin position="806"/>
        <end position="828"/>
    </location>
</feature>
<feature type="compositionally biased region" description="Basic and acidic residues" evidence="2">
    <location>
        <begin position="482"/>
        <end position="493"/>
    </location>
</feature>
<feature type="compositionally biased region" description="Low complexity" evidence="2">
    <location>
        <begin position="519"/>
        <end position="533"/>
    </location>
</feature>
<dbReference type="PROSITE" id="PS51207">
    <property type="entry name" value="PXA"/>
    <property type="match status" value="1"/>
</dbReference>
<dbReference type="PANTHER" id="PTHR22775">
    <property type="entry name" value="SORTING NEXIN"/>
    <property type="match status" value="1"/>
</dbReference>
<dbReference type="Gene3D" id="3.30.1520.10">
    <property type="entry name" value="Phox-like domain"/>
    <property type="match status" value="1"/>
</dbReference>
<dbReference type="InterPro" id="IPR036871">
    <property type="entry name" value="PX_dom_sf"/>
</dbReference>
<organism evidence="3 4">
    <name type="scientific">Orbilia oligospora</name>
    <name type="common">Nematode-trapping fungus</name>
    <name type="synonym">Arthrobotrys oligospora</name>
    <dbReference type="NCBI Taxonomy" id="2813651"/>
    <lineage>
        <taxon>Eukaryota</taxon>
        <taxon>Fungi</taxon>
        <taxon>Dikarya</taxon>
        <taxon>Ascomycota</taxon>
        <taxon>Pezizomycotina</taxon>
        <taxon>Orbiliomycetes</taxon>
        <taxon>Orbiliales</taxon>
        <taxon>Orbiliaceae</taxon>
        <taxon>Orbilia</taxon>
    </lineage>
</organism>
<feature type="region of interest" description="Disordered" evidence="2">
    <location>
        <begin position="1"/>
        <end position="76"/>
    </location>
</feature>
<feature type="compositionally biased region" description="Polar residues" evidence="2">
    <location>
        <begin position="1"/>
        <end position="22"/>
    </location>
</feature>